<sequence length="491" mass="55645">MKLRYLLAATAGLFSQSAWTQSGKSVSPYHYYVEIGGGAATSSQTPFWLRTNQYGIVPLESPFGTVRVDSRREYRVDSTRKSTFDWGFGAMGVANFTANKYKIWAPDLFVKVKWGKFELSAGNRREIFGLGDSTLTSGFVAWSGNAMTFPKIQLQTIDYIPLKFLKNILAFKASYAHAWFTVPYIQGAYLHQKTFYARFGKPHWSIRFYAGLNHQVQWGGKADYLKGTLLAQNGQLPSTFRDYISLITGRYPDDLINDRYTIFDGSNRIGNHLGSYDFALEWRKPTHTFLLYHQHIYEDASGLAFQNFPDGLTGLSISRRNKKSHKSLSINKLTIEHLSTLNQSGAVFDPTAQYQGTDNYFNHGQYKEGWSYQNQTLGSPLIAPLTTLKPEVQDKFKGFFFPNNQVKVWYLGSVWHFGRRLNITTRSSYSRNFGSFSYFYIPALQQFSHSLSAQIILPKITGLTFSASAALDHGTLFPKAFGGFIGVKKQL</sequence>
<keyword evidence="1" id="KW-0732">Signal</keyword>
<dbReference type="OrthoDB" id="596512at2"/>
<protein>
    <recommendedName>
        <fullName evidence="4">Capsule assembly protein Wzi</fullName>
    </recommendedName>
</protein>
<organism evidence="2 3">
    <name type="scientific">Runella aurantiaca</name>
    <dbReference type="NCBI Taxonomy" id="2282308"/>
    <lineage>
        <taxon>Bacteria</taxon>
        <taxon>Pseudomonadati</taxon>
        <taxon>Bacteroidota</taxon>
        <taxon>Cytophagia</taxon>
        <taxon>Cytophagales</taxon>
        <taxon>Spirosomataceae</taxon>
        <taxon>Runella</taxon>
    </lineage>
</organism>
<proteinExistence type="predicted"/>
<dbReference type="Pfam" id="PF14052">
    <property type="entry name" value="Caps_assemb_Wzi"/>
    <property type="match status" value="1"/>
</dbReference>
<evidence type="ECO:0000313" key="3">
    <source>
        <dbReference type="Proteomes" id="UP000253141"/>
    </source>
</evidence>
<dbReference type="EMBL" id="QPIW01000013">
    <property type="protein sequence ID" value="RDB04820.1"/>
    <property type="molecule type" value="Genomic_DNA"/>
</dbReference>
<gene>
    <name evidence="2" type="ORF">DVG78_16335</name>
</gene>
<evidence type="ECO:0000256" key="1">
    <source>
        <dbReference type="SAM" id="SignalP"/>
    </source>
</evidence>
<dbReference type="InterPro" id="IPR038636">
    <property type="entry name" value="Wzi_sf"/>
</dbReference>
<dbReference type="InterPro" id="IPR026950">
    <property type="entry name" value="Caps_assemb_Wzi"/>
</dbReference>
<accession>A0A369I7G2</accession>
<evidence type="ECO:0008006" key="4">
    <source>
        <dbReference type="Google" id="ProtNLM"/>
    </source>
</evidence>
<feature type="signal peptide" evidence="1">
    <location>
        <begin position="1"/>
        <end position="20"/>
    </location>
</feature>
<reference evidence="2 3" key="1">
    <citation type="submission" date="2018-07" db="EMBL/GenBank/DDBJ databases">
        <title>Genome analysis of Runella aurantiaca.</title>
        <authorList>
            <person name="Yang X."/>
        </authorList>
    </citation>
    <scope>NUCLEOTIDE SEQUENCE [LARGE SCALE GENOMIC DNA]</scope>
    <source>
        <strain evidence="2 3">YX9</strain>
    </source>
</reference>
<dbReference type="Proteomes" id="UP000253141">
    <property type="component" value="Unassembled WGS sequence"/>
</dbReference>
<comment type="caution">
    <text evidence="2">The sequence shown here is derived from an EMBL/GenBank/DDBJ whole genome shotgun (WGS) entry which is preliminary data.</text>
</comment>
<dbReference type="Gene3D" id="2.40.160.130">
    <property type="entry name" value="Capsule assembly protein Wzi"/>
    <property type="match status" value="1"/>
</dbReference>
<feature type="chain" id="PRO_5016562809" description="Capsule assembly protein Wzi" evidence="1">
    <location>
        <begin position="21"/>
        <end position="491"/>
    </location>
</feature>
<name>A0A369I7G2_9BACT</name>
<evidence type="ECO:0000313" key="2">
    <source>
        <dbReference type="EMBL" id="RDB04820.1"/>
    </source>
</evidence>
<dbReference type="AlphaFoldDB" id="A0A369I7G2"/>
<keyword evidence="3" id="KW-1185">Reference proteome</keyword>
<dbReference type="RefSeq" id="WP_114462127.1">
    <property type="nucleotide sequence ID" value="NZ_QPIW01000013.1"/>
</dbReference>